<dbReference type="Pfam" id="PF03629">
    <property type="entry name" value="SASA"/>
    <property type="match status" value="1"/>
</dbReference>
<organism evidence="3 4">
    <name type="scientific">Eisenbergiella tayi</name>
    <dbReference type="NCBI Taxonomy" id="1432052"/>
    <lineage>
        <taxon>Bacteria</taxon>
        <taxon>Bacillati</taxon>
        <taxon>Bacillota</taxon>
        <taxon>Clostridia</taxon>
        <taxon>Lachnospirales</taxon>
        <taxon>Lachnospiraceae</taxon>
        <taxon>Eisenbergiella</taxon>
    </lineage>
</organism>
<evidence type="ECO:0000259" key="2">
    <source>
        <dbReference type="Pfam" id="PF03629"/>
    </source>
</evidence>
<feature type="domain" description="Sialate O-acetylesterase" evidence="2">
    <location>
        <begin position="7"/>
        <end position="239"/>
    </location>
</feature>
<evidence type="ECO:0000313" key="4">
    <source>
        <dbReference type="Proteomes" id="UP000094067"/>
    </source>
</evidence>
<proteinExistence type="predicted"/>
<dbReference type="PANTHER" id="PTHR31988:SF19">
    <property type="entry name" value="9-O-ACETYL-N-ACETYLNEURAMINIC ACID DEACETYLASE-RELATED"/>
    <property type="match status" value="1"/>
</dbReference>
<protein>
    <recommendedName>
        <fullName evidence="2">Sialate O-acetylesterase domain-containing protein</fullName>
    </recommendedName>
</protein>
<name>A0A1E3AEB2_9FIRM</name>
<dbReference type="GO" id="GO:0016787">
    <property type="term" value="F:hydrolase activity"/>
    <property type="evidence" value="ECO:0007669"/>
    <property type="project" value="UniProtKB-KW"/>
</dbReference>
<comment type="caution">
    <text evidence="3">The sequence shown here is derived from an EMBL/GenBank/DDBJ whole genome shotgun (WGS) entry which is preliminary data.</text>
</comment>
<evidence type="ECO:0000256" key="1">
    <source>
        <dbReference type="ARBA" id="ARBA00022801"/>
    </source>
</evidence>
<dbReference type="AlphaFoldDB" id="A0A1E3AEB2"/>
<dbReference type="Gene3D" id="3.40.50.1110">
    <property type="entry name" value="SGNH hydrolase"/>
    <property type="match status" value="1"/>
</dbReference>
<evidence type="ECO:0000313" key="3">
    <source>
        <dbReference type="EMBL" id="ODM07080.1"/>
    </source>
</evidence>
<keyword evidence="1" id="KW-0378">Hydrolase</keyword>
<dbReference type="InterPro" id="IPR005181">
    <property type="entry name" value="SASA"/>
</dbReference>
<accession>A0A1E3AEB2</accession>
<dbReference type="Proteomes" id="UP000094067">
    <property type="component" value="Unassembled WGS sequence"/>
</dbReference>
<reference evidence="3 4" key="1">
    <citation type="submission" date="2016-07" db="EMBL/GenBank/DDBJ databases">
        <title>Characterization of isolates of Eisenbergiella tayi derived from blood cultures, using whole genome sequencing.</title>
        <authorList>
            <person name="Burdz T."/>
            <person name="Wiebe D."/>
            <person name="Huynh C."/>
            <person name="Bernard K."/>
        </authorList>
    </citation>
    <scope>NUCLEOTIDE SEQUENCE [LARGE SCALE GENOMIC DNA]</scope>
    <source>
        <strain evidence="3 4">NML 110608</strain>
    </source>
</reference>
<dbReference type="InterPro" id="IPR036514">
    <property type="entry name" value="SGNH_hydro_sf"/>
</dbReference>
<dbReference type="SUPFAM" id="SSF52266">
    <property type="entry name" value="SGNH hydrolase"/>
    <property type="match status" value="1"/>
</dbReference>
<dbReference type="RefSeq" id="WP_081331214.1">
    <property type="nucleotide sequence ID" value="NZ_CAJLDD010000002.1"/>
</dbReference>
<dbReference type="EMBL" id="MCGH01000002">
    <property type="protein sequence ID" value="ODM07080.1"/>
    <property type="molecule type" value="Genomic_DNA"/>
</dbReference>
<sequence length="253" mass="28370">MTPEKIHLIMFMGQSNMAGRGTAEQAPAVPDGTGYEYRTVTAPDRLFPLTEPFGKDENNIAGVYEPGMKTGSMVSAFVNAYVEETKVPVVGVSCSKGGSAIAEWLPGTPYYRDAVCRMKRCEAFLKKQGISIVHRFMVWCQGCTDGDLHTNPEVYRLQTADMIQAFQKECGIENCFLIQIGNHRDDPNRYLPIQEAQLRLAEQEPDIIMVSRQFAEFAERGLMKDEFHYCQEGYNLVGTEAGRNAGRYVTQNK</sequence>
<dbReference type="PANTHER" id="PTHR31988">
    <property type="entry name" value="ESTERASE, PUTATIVE (DUF303)-RELATED"/>
    <property type="match status" value="1"/>
</dbReference>
<dbReference type="InterPro" id="IPR052940">
    <property type="entry name" value="Carb_Esterase_6"/>
</dbReference>
<gene>
    <name evidence="3" type="ORF">BEI61_02970</name>
</gene>